<dbReference type="EC" id="3.1.-.-" evidence="6"/>
<keyword evidence="2 6" id="KW-0255">Endonuclease</keyword>
<dbReference type="CDD" id="cd00221">
    <property type="entry name" value="Vsr"/>
    <property type="match status" value="1"/>
</dbReference>
<evidence type="ECO:0000256" key="4">
    <source>
        <dbReference type="ARBA" id="ARBA00022801"/>
    </source>
</evidence>
<dbReference type="PIRSF" id="PIRSF018267">
    <property type="entry name" value="VSR_endonuc"/>
    <property type="match status" value="1"/>
</dbReference>
<comment type="caution">
    <text evidence="7">The sequence shown here is derived from an EMBL/GenBank/DDBJ whole genome shotgun (WGS) entry which is preliminary data.</text>
</comment>
<protein>
    <recommendedName>
        <fullName evidence="6">Very short patch repair endonuclease</fullName>
        <ecNumber evidence="6">3.1.-.-</ecNumber>
    </recommendedName>
</protein>
<proteinExistence type="inferred from homology"/>
<evidence type="ECO:0000313" key="8">
    <source>
        <dbReference type="Proteomes" id="UP000192074"/>
    </source>
</evidence>
<reference evidence="7 8" key="1">
    <citation type="submission" date="2016-01" db="EMBL/GenBank/DDBJ databases">
        <authorList>
            <person name="Regsiter A."/>
            <person name="william w."/>
        </authorList>
    </citation>
    <scope>NUCLEOTIDE SEQUENCE [LARGE SCALE GENOMIC DNA]</scope>
    <source>
        <strain evidence="7 8">B6</strain>
    </source>
</reference>
<sequence length="156" mass="18275">MVETIEQRSRTMSRIRSKDTKPEMLIRRLVHSLGYRYRLHRKDLPGKPDLTFGPRRKIIEVRGCYWHAHLRYDPSCWEARSEAKSNTGYWGPKMDRNVARDQRNLELLEGAGWAVLVVWECELRNMDAVRDRIEHFLEVSKSVDSGSVHAVKPGET</sequence>
<evidence type="ECO:0000256" key="2">
    <source>
        <dbReference type="ARBA" id="ARBA00022759"/>
    </source>
</evidence>
<dbReference type="EMBL" id="FCNL01000011">
    <property type="protein sequence ID" value="CVI15773.1"/>
    <property type="molecule type" value="Genomic_DNA"/>
</dbReference>
<comment type="function">
    <text evidence="6">May nick specific sequences that contain T:G mispairs resulting from m5C-deamination.</text>
</comment>
<dbReference type="AlphaFoldDB" id="A0A822UVC0"/>
<evidence type="ECO:0000313" key="7">
    <source>
        <dbReference type="EMBL" id="CVI15773.1"/>
    </source>
</evidence>
<dbReference type="InterPro" id="IPR004603">
    <property type="entry name" value="DNA_mismatch_endonuc_vsr"/>
</dbReference>
<dbReference type="GO" id="GO:0006298">
    <property type="term" value="P:mismatch repair"/>
    <property type="evidence" value="ECO:0007669"/>
    <property type="project" value="UniProtKB-UniRule"/>
</dbReference>
<dbReference type="Pfam" id="PF03852">
    <property type="entry name" value="Vsr"/>
    <property type="match status" value="1"/>
</dbReference>
<dbReference type="InterPro" id="IPR011335">
    <property type="entry name" value="Restrct_endonuc-II-like"/>
</dbReference>
<keyword evidence="5 6" id="KW-0234">DNA repair</keyword>
<dbReference type="GO" id="GO:0016787">
    <property type="term" value="F:hydrolase activity"/>
    <property type="evidence" value="ECO:0007669"/>
    <property type="project" value="UniProtKB-KW"/>
</dbReference>
<dbReference type="Gene3D" id="3.40.960.10">
    <property type="entry name" value="VSR Endonuclease"/>
    <property type="match status" value="1"/>
</dbReference>
<dbReference type="Proteomes" id="UP000192074">
    <property type="component" value="Unassembled WGS sequence"/>
</dbReference>
<dbReference type="RefSeq" id="WP_060723365.1">
    <property type="nucleotide sequence ID" value="NZ_LMVK01000005.1"/>
</dbReference>
<name>A0A822UVC0_AGRTU</name>
<organism evidence="7 8">
    <name type="scientific">Agrobacterium tumefaciens str. B6</name>
    <dbReference type="NCBI Taxonomy" id="1183423"/>
    <lineage>
        <taxon>Bacteria</taxon>
        <taxon>Pseudomonadati</taxon>
        <taxon>Pseudomonadota</taxon>
        <taxon>Alphaproteobacteria</taxon>
        <taxon>Hyphomicrobiales</taxon>
        <taxon>Rhizobiaceae</taxon>
        <taxon>Rhizobium/Agrobacterium group</taxon>
        <taxon>Agrobacterium</taxon>
        <taxon>Agrobacterium tumefaciens complex</taxon>
    </lineage>
</organism>
<keyword evidence="1 6" id="KW-0540">Nuclease</keyword>
<dbReference type="GO" id="GO:0004519">
    <property type="term" value="F:endonuclease activity"/>
    <property type="evidence" value="ECO:0007669"/>
    <property type="project" value="UniProtKB-KW"/>
</dbReference>
<accession>A0A822UVC0</accession>
<comment type="similarity">
    <text evidence="6">Belongs to the vsr family.</text>
</comment>
<keyword evidence="3 6" id="KW-0227">DNA damage</keyword>
<dbReference type="NCBIfam" id="TIGR00632">
    <property type="entry name" value="vsr"/>
    <property type="match status" value="1"/>
</dbReference>
<evidence type="ECO:0000256" key="6">
    <source>
        <dbReference type="PIRNR" id="PIRNR018267"/>
    </source>
</evidence>
<gene>
    <name evidence="7" type="primary">vsr</name>
    <name evidence="7" type="ORF">AGR4A_Cc190309</name>
</gene>
<evidence type="ECO:0000256" key="5">
    <source>
        <dbReference type="ARBA" id="ARBA00023204"/>
    </source>
</evidence>
<keyword evidence="4 6" id="KW-0378">Hydrolase</keyword>
<evidence type="ECO:0000256" key="3">
    <source>
        <dbReference type="ARBA" id="ARBA00022763"/>
    </source>
</evidence>
<evidence type="ECO:0000256" key="1">
    <source>
        <dbReference type="ARBA" id="ARBA00022722"/>
    </source>
</evidence>
<dbReference type="SUPFAM" id="SSF52980">
    <property type="entry name" value="Restriction endonuclease-like"/>
    <property type="match status" value="1"/>
</dbReference>